<evidence type="ECO:0000313" key="14">
    <source>
        <dbReference type="Proteomes" id="UP000185639"/>
    </source>
</evidence>
<dbReference type="InterPro" id="IPR050838">
    <property type="entry name" value="Ketopantoate_reductase"/>
</dbReference>
<comment type="similarity">
    <text evidence="2 10">Belongs to the ketopantoate reductase family.</text>
</comment>
<dbReference type="GO" id="GO:0015940">
    <property type="term" value="P:pantothenate biosynthetic process"/>
    <property type="evidence" value="ECO:0007669"/>
    <property type="project" value="UniProtKB-UniPathway"/>
</dbReference>
<protein>
    <recommendedName>
        <fullName evidence="4 10">2-dehydropantoate 2-reductase</fullName>
        <ecNumber evidence="3 10">1.1.1.169</ecNumber>
    </recommendedName>
    <alternativeName>
        <fullName evidence="8 10">Ketopantoate reductase</fullName>
    </alternativeName>
</protein>
<sequence>MTNIEIHPPQSSTERQRIVVAGLGALGTLIAWHCRFEALFTHNRQQQTEFSLQTSASASDTPPKVDTFSAPLWRGEEADWLIVTTKAAATLEILSDLKDHLKNTSRILLLQNGMGQQEEASAWLKQNRISAELWVASSTEGAYKADSGTVSYAGKGQTVAGRWQLSGDIGTAQLPPAMKLATEIKQVLHEKLAINAIINPLTAHYRCRNGELLTSSEKRSDFNALSSEVATLFNQLNWKTGFDIQQQAEKVAAATAQNQSSTFQDVLHQRRTELPYICGYLLQHARQNGLNAPLTESLYQSISALEAAW</sequence>
<name>A0A1N7LZ12_9GAMM</name>
<keyword evidence="6 10" id="KW-0521">NADP</keyword>
<evidence type="ECO:0000256" key="2">
    <source>
        <dbReference type="ARBA" id="ARBA00007870"/>
    </source>
</evidence>
<dbReference type="AlphaFoldDB" id="A0A1N7LZ12"/>
<dbReference type="InterPro" id="IPR036291">
    <property type="entry name" value="NAD(P)-bd_dom_sf"/>
</dbReference>
<dbReference type="EC" id="1.1.1.169" evidence="3 10"/>
<dbReference type="Pfam" id="PF02558">
    <property type="entry name" value="ApbA"/>
    <property type="match status" value="1"/>
</dbReference>
<accession>A0A1N7LZ12</accession>
<dbReference type="PANTHER" id="PTHR43765:SF2">
    <property type="entry name" value="2-DEHYDROPANTOATE 2-REDUCTASE"/>
    <property type="match status" value="1"/>
</dbReference>
<evidence type="ECO:0000256" key="4">
    <source>
        <dbReference type="ARBA" id="ARBA00019465"/>
    </source>
</evidence>
<dbReference type="PANTHER" id="PTHR43765">
    <property type="entry name" value="2-DEHYDROPANTOATE 2-REDUCTASE-RELATED"/>
    <property type="match status" value="1"/>
</dbReference>
<dbReference type="STRING" id="484498.SAMN05421686_104305"/>
<dbReference type="InterPro" id="IPR008927">
    <property type="entry name" value="6-PGluconate_DH-like_C_sf"/>
</dbReference>
<dbReference type="InterPro" id="IPR013752">
    <property type="entry name" value="KPA_reductase"/>
</dbReference>
<dbReference type="UniPathway" id="UPA00028">
    <property type="reaction ID" value="UER00004"/>
</dbReference>
<dbReference type="InterPro" id="IPR013328">
    <property type="entry name" value="6PGD_dom2"/>
</dbReference>
<evidence type="ECO:0000259" key="12">
    <source>
        <dbReference type="Pfam" id="PF08546"/>
    </source>
</evidence>
<dbReference type="Pfam" id="PF08546">
    <property type="entry name" value="ApbA_C"/>
    <property type="match status" value="1"/>
</dbReference>
<comment type="catalytic activity">
    <reaction evidence="9 10">
        <text>(R)-pantoate + NADP(+) = 2-dehydropantoate + NADPH + H(+)</text>
        <dbReference type="Rhea" id="RHEA:16233"/>
        <dbReference type="ChEBI" id="CHEBI:11561"/>
        <dbReference type="ChEBI" id="CHEBI:15378"/>
        <dbReference type="ChEBI" id="CHEBI:15980"/>
        <dbReference type="ChEBI" id="CHEBI:57783"/>
        <dbReference type="ChEBI" id="CHEBI:58349"/>
        <dbReference type="EC" id="1.1.1.169"/>
    </reaction>
</comment>
<dbReference type="GO" id="GO:0008677">
    <property type="term" value="F:2-dehydropantoate 2-reductase activity"/>
    <property type="evidence" value="ECO:0007669"/>
    <property type="project" value="UniProtKB-EC"/>
</dbReference>
<evidence type="ECO:0000313" key="13">
    <source>
        <dbReference type="EMBL" id="SIS78951.1"/>
    </source>
</evidence>
<dbReference type="RefSeq" id="WP_076515143.1">
    <property type="nucleotide sequence ID" value="NZ_FTOH01000004.1"/>
</dbReference>
<evidence type="ECO:0000256" key="1">
    <source>
        <dbReference type="ARBA" id="ARBA00004994"/>
    </source>
</evidence>
<dbReference type="GO" id="GO:0050661">
    <property type="term" value="F:NADP binding"/>
    <property type="evidence" value="ECO:0007669"/>
    <property type="project" value="TreeGrafter"/>
</dbReference>
<feature type="domain" description="Ketopantoate reductase N-terminal" evidence="11">
    <location>
        <begin position="18"/>
        <end position="163"/>
    </location>
</feature>
<evidence type="ECO:0000256" key="10">
    <source>
        <dbReference type="RuleBase" id="RU362068"/>
    </source>
</evidence>
<dbReference type="GO" id="GO:0005737">
    <property type="term" value="C:cytoplasm"/>
    <property type="evidence" value="ECO:0007669"/>
    <property type="project" value="TreeGrafter"/>
</dbReference>
<organism evidence="13 14">
    <name type="scientific">Thalassolituus maritimus</name>
    <dbReference type="NCBI Taxonomy" id="484498"/>
    <lineage>
        <taxon>Bacteria</taxon>
        <taxon>Pseudomonadati</taxon>
        <taxon>Pseudomonadota</taxon>
        <taxon>Gammaproteobacteria</taxon>
        <taxon>Oceanospirillales</taxon>
        <taxon>Oceanospirillaceae</taxon>
        <taxon>Thalassolituus</taxon>
    </lineage>
</organism>
<keyword evidence="14" id="KW-1185">Reference proteome</keyword>
<keyword evidence="5 10" id="KW-0566">Pantothenate biosynthesis</keyword>
<dbReference type="SUPFAM" id="SSF48179">
    <property type="entry name" value="6-phosphogluconate dehydrogenase C-terminal domain-like"/>
    <property type="match status" value="1"/>
</dbReference>
<feature type="domain" description="Ketopantoate reductase C-terminal" evidence="12">
    <location>
        <begin position="184"/>
        <end position="306"/>
    </location>
</feature>
<dbReference type="InterPro" id="IPR013332">
    <property type="entry name" value="KPR_N"/>
</dbReference>
<dbReference type="NCBIfam" id="TIGR00745">
    <property type="entry name" value="apbA_panE"/>
    <property type="match status" value="1"/>
</dbReference>
<dbReference type="SUPFAM" id="SSF51735">
    <property type="entry name" value="NAD(P)-binding Rossmann-fold domains"/>
    <property type="match status" value="1"/>
</dbReference>
<comment type="function">
    <text evidence="10">Catalyzes the NADPH-dependent reduction of ketopantoate into pantoic acid.</text>
</comment>
<gene>
    <name evidence="13" type="ORF">SAMN05421686_104305</name>
</gene>
<evidence type="ECO:0000256" key="9">
    <source>
        <dbReference type="ARBA" id="ARBA00048793"/>
    </source>
</evidence>
<proteinExistence type="inferred from homology"/>
<evidence type="ECO:0000259" key="11">
    <source>
        <dbReference type="Pfam" id="PF02558"/>
    </source>
</evidence>
<dbReference type="OrthoDB" id="6530772at2"/>
<reference evidence="14" key="1">
    <citation type="submission" date="2017-01" db="EMBL/GenBank/DDBJ databases">
        <authorList>
            <person name="Varghese N."/>
            <person name="Submissions S."/>
        </authorList>
    </citation>
    <scope>NUCLEOTIDE SEQUENCE [LARGE SCALE GENOMIC DNA]</scope>
    <source>
        <strain evidence="14">DSM 24913</strain>
    </source>
</reference>
<dbReference type="Proteomes" id="UP000185639">
    <property type="component" value="Unassembled WGS sequence"/>
</dbReference>
<evidence type="ECO:0000256" key="5">
    <source>
        <dbReference type="ARBA" id="ARBA00022655"/>
    </source>
</evidence>
<dbReference type="Gene3D" id="3.40.50.720">
    <property type="entry name" value="NAD(P)-binding Rossmann-like Domain"/>
    <property type="match status" value="1"/>
</dbReference>
<evidence type="ECO:0000256" key="8">
    <source>
        <dbReference type="ARBA" id="ARBA00032024"/>
    </source>
</evidence>
<evidence type="ECO:0000256" key="3">
    <source>
        <dbReference type="ARBA" id="ARBA00013014"/>
    </source>
</evidence>
<keyword evidence="7 10" id="KW-0560">Oxidoreductase</keyword>
<dbReference type="Gene3D" id="1.10.1040.10">
    <property type="entry name" value="N-(1-d-carboxylethyl)-l-norvaline Dehydrogenase, domain 2"/>
    <property type="match status" value="1"/>
</dbReference>
<evidence type="ECO:0000256" key="7">
    <source>
        <dbReference type="ARBA" id="ARBA00023002"/>
    </source>
</evidence>
<dbReference type="InterPro" id="IPR003710">
    <property type="entry name" value="ApbA"/>
</dbReference>
<comment type="pathway">
    <text evidence="1 10">Cofactor biosynthesis; (R)-pantothenate biosynthesis; (R)-pantoate from 3-methyl-2-oxobutanoate: step 2/2.</text>
</comment>
<evidence type="ECO:0000256" key="6">
    <source>
        <dbReference type="ARBA" id="ARBA00022857"/>
    </source>
</evidence>
<dbReference type="EMBL" id="FTOH01000004">
    <property type="protein sequence ID" value="SIS78951.1"/>
    <property type="molecule type" value="Genomic_DNA"/>
</dbReference>